<sequence length="99" mass="11367">MTSCLDVTKNMLDQPMEIRTDRSLNFSEARALADHEANRIDGDPMLLAWFDRSARRFSPDVICCDTSKPTWLVYAEKRGGTISVDINDEDYVFIYRPGM</sequence>
<dbReference type="EMBL" id="JACRDE010000263">
    <property type="protein sequence ID" value="MBI5249787.1"/>
    <property type="molecule type" value="Genomic_DNA"/>
</dbReference>
<accession>A0A9D6V653</accession>
<comment type="caution">
    <text evidence="2">The sequence shown here is derived from an EMBL/GenBank/DDBJ whole genome shotgun (WGS) entry which is preliminary data.</text>
</comment>
<evidence type="ECO:0000313" key="3">
    <source>
        <dbReference type="Proteomes" id="UP000807825"/>
    </source>
</evidence>
<feature type="domain" description="DUF5619" evidence="1">
    <location>
        <begin position="20"/>
        <end position="95"/>
    </location>
</feature>
<dbReference type="Proteomes" id="UP000807825">
    <property type="component" value="Unassembled WGS sequence"/>
</dbReference>
<name>A0A9D6V653_9BACT</name>
<dbReference type="AlphaFoldDB" id="A0A9D6V653"/>
<reference evidence="2" key="1">
    <citation type="submission" date="2020-07" db="EMBL/GenBank/DDBJ databases">
        <title>Huge and variable diversity of episymbiotic CPR bacteria and DPANN archaea in groundwater ecosystems.</title>
        <authorList>
            <person name="He C.Y."/>
            <person name="Keren R."/>
            <person name="Whittaker M."/>
            <person name="Farag I.F."/>
            <person name="Doudna J."/>
            <person name="Cate J.H.D."/>
            <person name="Banfield J.F."/>
        </authorList>
    </citation>
    <scope>NUCLEOTIDE SEQUENCE</scope>
    <source>
        <strain evidence="2">NC_groundwater_1664_Pr3_B-0.1um_52_9</strain>
    </source>
</reference>
<evidence type="ECO:0000259" key="1">
    <source>
        <dbReference type="Pfam" id="PF18505"/>
    </source>
</evidence>
<proteinExistence type="predicted"/>
<gene>
    <name evidence="2" type="ORF">HY912_09845</name>
</gene>
<dbReference type="InterPro" id="IPR041145">
    <property type="entry name" value="DUF5619"/>
</dbReference>
<evidence type="ECO:0000313" key="2">
    <source>
        <dbReference type="EMBL" id="MBI5249787.1"/>
    </source>
</evidence>
<dbReference type="Pfam" id="PF18505">
    <property type="entry name" value="DUF5619"/>
    <property type="match status" value="1"/>
</dbReference>
<protein>
    <submittedName>
        <fullName evidence="2">AF1514 family protein</fullName>
    </submittedName>
</protein>
<organism evidence="2 3">
    <name type="scientific">Desulfomonile tiedjei</name>
    <dbReference type="NCBI Taxonomy" id="2358"/>
    <lineage>
        <taxon>Bacteria</taxon>
        <taxon>Pseudomonadati</taxon>
        <taxon>Thermodesulfobacteriota</taxon>
        <taxon>Desulfomonilia</taxon>
        <taxon>Desulfomonilales</taxon>
        <taxon>Desulfomonilaceae</taxon>
        <taxon>Desulfomonile</taxon>
    </lineage>
</organism>
<dbReference type="Gene3D" id="3.30.1490.340">
    <property type="match status" value="1"/>
</dbReference>